<proteinExistence type="predicted"/>
<name>A0A397YNL3_BRACM</name>
<evidence type="ECO:0000313" key="1">
    <source>
        <dbReference type="EMBL" id="RID51533.1"/>
    </source>
</evidence>
<organism evidence="1 2">
    <name type="scientific">Brassica campestris</name>
    <name type="common">Field mustard</name>
    <dbReference type="NCBI Taxonomy" id="3711"/>
    <lineage>
        <taxon>Eukaryota</taxon>
        <taxon>Viridiplantae</taxon>
        <taxon>Streptophyta</taxon>
        <taxon>Embryophyta</taxon>
        <taxon>Tracheophyta</taxon>
        <taxon>Spermatophyta</taxon>
        <taxon>Magnoliopsida</taxon>
        <taxon>eudicotyledons</taxon>
        <taxon>Gunneridae</taxon>
        <taxon>Pentapetalae</taxon>
        <taxon>rosids</taxon>
        <taxon>malvids</taxon>
        <taxon>Brassicales</taxon>
        <taxon>Brassicaceae</taxon>
        <taxon>Brassiceae</taxon>
        <taxon>Brassica</taxon>
    </lineage>
</organism>
<reference evidence="1 2" key="1">
    <citation type="submission" date="2018-06" db="EMBL/GenBank/DDBJ databases">
        <title>WGS assembly of Brassica rapa FPsc.</title>
        <authorList>
            <person name="Bowman J."/>
            <person name="Kohchi T."/>
            <person name="Yamato K."/>
            <person name="Jenkins J."/>
            <person name="Shu S."/>
            <person name="Ishizaki K."/>
            <person name="Yamaoka S."/>
            <person name="Nishihama R."/>
            <person name="Nakamura Y."/>
            <person name="Berger F."/>
            <person name="Adam C."/>
            <person name="Aki S."/>
            <person name="Althoff F."/>
            <person name="Araki T."/>
            <person name="Arteaga-Vazquez M."/>
            <person name="Balasubrmanian S."/>
            <person name="Bauer D."/>
            <person name="Boehm C."/>
            <person name="Briginshaw L."/>
            <person name="Caballero-Perez J."/>
            <person name="Catarino B."/>
            <person name="Chen F."/>
            <person name="Chiyoda S."/>
            <person name="Chovatia M."/>
            <person name="Davies K."/>
            <person name="Delmans M."/>
            <person name="Demura T."/>
            <person name="Dierschke T."/>
            <person name="Dolan L."/>
            <person name="Dorantes-Acosta A."/>
            <person name="Eklund D."/>
            <person name="Florent S."/>
            <person name="Flores-Sandoval E."/>
            <person name="Fujiyama A."/>
            <person name="Fukuzawa H."/>
            <person name="Galik B."/>
            <person name="Grimanelli D."/>
            <person name="Grimwood J."/>
            <person name="Grossniklaus U."/>
            <person name="Hamada T."/>
            <person name="Haseloff J."/>
            <person name="Hetherington A."/>
            <person name="Higo A."/>
            <person name="Hirakawa Y."/>
            <person name="Hundley H."/>
            <person name="Ikeda Y."/>
            <person name="Inoue K."/>
            <person name="Inoue S."/>
            <person name="Ishida S."/>
            <person name="Jia Q."/>
            <person name="Kakita M."/>
            <person name="Kanazawa T."/>
            <person name="Kawai Y."/>
            <person name="Kawashima T."/>
            <person name="Kennedy M."/>
            <person name="Kinose K."/>
            <person name="Kinoshita T."/>
            <person name="Kohara Y."/>
            <person name="Koide E."/>
            <person name="Komatsu K."/>
            <person name="Kopischke S."/>
            <person name="Kubo M."/>
            <person name="Kyozuka J."/>
            <person name="Lagercrantz U."/>
            <person name="Lin S."/>
            <person name="Lindquist E."/>
            <person name="Lipzen A."/>
            <person name="Lu C."/>
            <person name="Luna E."/>
            <person name="Martienssen R."/>
            <person name="Minamino N."/>
            <person name="Mizutani M."/>
            <person name="Mizutani M."/>
            <person name="Mochizuki N."/>
            <person name="Monte I."/>
            <person name="Mosher R."/>
            <person name="Nagasaki H."/>
            <person name="Nakagami H."/>
            <person name="Naramoto S."/>
            <person name="Nishitani K."/>
            <person name="Ohtani M."/>
            <person name="Okamoto T."/>
            <person name="Okumura M."/>
            <person name="Phillips J."/>
            <person name="Pollak B."/>
            <person name="Reinders A."/>
            <person name="Roevekamp M."/>
            <person name="Sano R."/>
            <person name="Sawa S."/>
            <person name="Schmid M."/>
            <person name="Shirakawa M."/>
            <person name="Solano R."/>
            <person name="Spunde A."/>
            <person name="Suetsugu N."/>
            <person name="Sugano S."/>
            <person name="Sugiyama A."/>
            <person name="Sun R."/>
            <person name="Suzuki Y."/>
            <person name="Takenaka M."/>
            <person name="Takezawa D."/>
            <person name="Tomogane H."/>
            <person name="Tsuzuki M."/>
            <person name="Ueda T."/>
            <person name="Umeda M."/>
            <person name="Ward J."/>
            <person name="Watanabe Y."/>
            <person name="Yazaki K."/>
            <person name="Yokoyama R."/>
            <person name="Yoshitake Y."/>
            <person name="Yotsui I."/>
            <person name="Zachgo S."/>
            <person name="Schmutz J."/>
        </authorList>
    </citation>
    <scope>NUCLEOTIDE SEQUENCE [LARGE SCALE GENOMIC DNA]</scope>
    <source>
        <strain evidence="2">cv. B-3</strain>
    </source>
</reference>
<dbReference type="AlphaFoldDB" id="A0A397YNL3"/>
<protein>
    <submittedName>
        <fullName evidence="1">Uncharacterized protein</fullName>
    </submittedName>
</protein>
<sequence length="62" mass="7381">MTSHPPYIYIIHCCFSPYRIRVSKLSEETVETRLAKSTRNVLKSLFFGDVMLVWDRMSYTFD</sequence>
<evidence type="ECO:0000313" key="2">
    <source>
        <dbReference type="Proteomes" id="UP000264353"/>
    </source>
</evidence>
<dbReference type="Proteomes" id="UP000264353">
    <property type="component" value="Chromosome A8"/>
</dbReference>
<accession>A0A397YNL3</accession>
<dbReference type="EMBL" id="CM010635">
    <property type="protein sequence ID" value="RID51533.1"/>
    <property type="molecule type" value="Genomic_DNA"/>
</dbReference>
<gene>
    <name evidence="1" type="ORF">BRARA_H02187</name>
</gene>